<proteinExistence type="predicted"/>
<evidence type="ECO:0000313" key="1">
    <source>
        <dbReference type="EMBL" id="KAJ0033975.1"/>
    </source>
</evidence>
<evidence type="ECO:0000313" key="2">
    <source>
        <dbReference type="Proteomes" id="UP001163603"/>
    </source>
</evidence>
<protein>
    <submittedName>
        <fullName evidence="1">Uncharacterized protein</fullName>
    </submittedName>
</protein>
<comment type="caution">
    <text evidence="1">The sequence shown here is derived from an EMBL/GenBank/DDBJ whole genome shotgun (WGS) entry which is preliminary data.</text>
</comment>
<dbReference type="Proteomes" id="UP001163603">
    <property type="component" value="Chromosome 7"/>
</dbReference>
<name>A0ACC0YA37_9ROSI</name>
<accession>A0ACC0YA37</accession>
<organism evidence="1 2">
    <name type="scientific">Pistacia integerrima</name>
    <dbReference type="NCBI Taxonomy" id="434235"/>
    <lineage>
        <taxon>Eukaryota</taxon>
        <taxon>Viridiplantae</taxon>
        <taxon>Streptophyta</taxon>
        <taxon>Embryophyta</taxon>
        <taxon>Tracheophyta</taxon>
        <taxon>Spermatophyta</taxon>
        <taxon>Magnoliopsida</taxon>
        <taxon>eudicotyledons</taxon>
        <taxon>Gunneridae</taxon>
        <taxon>Pentapetalae</taxon>
        <taxon>rosids</taxon>
        <taxon>malvids</taxon>
        <taxon>Sapindales</taxon>
        <taxon>Anacardiaceae</taxon>
        <taxon>Pistacia</taxon>
    </lineage>
</organism>
<dbReference type="EMBL" id="CM047742">
    <property type="protein sequence ID" value="KAJ0033975.1"/>
    <property type="molecule type" value="Genomic_DNA"/>
</dbReference>
<keyword evidence="2" id="KW-1185">Reference proteome</keyword>
<gene>
    <name evidence="1" type="ORF">Pint_26109</name>
</gene>
<sequence length="181" mass="20464">MALFLAPKTITHEKQIVSNPDYRKWLHQDALIRHAILSSSTFAIQPSLNGLTTTAQAWKKLNETYANRSRTRYLTLRDVLSNISKKGKSVSEYMQAIKTMANDLALIGHPLIEDKIVHHVLRGLTSEFKEISAGIRALFLAISLIVFQLLFFHISLPLKNYSPFLQITPNYVSLDAFVILG</sequence>
<reference evidence="2" key="1">
    <citation type="journal article" date="2023" name="G3 (Bethesda)">
        <title>Genome assembly and association tests identify interacting loci associated with vigor, precocity, and sex in interspecific pistachio rootstocks.</title>
        <authorList>
            <person name="Palmer W."/>
            <person name="Jacygrad E."/>
            <person name="Sagayaradj S."/>
            <person name="Cavanaugh K."/>
            <person name="Han R."/>
            <person name="Bertier L."/>
            <person name="Beede B."/>
            <person name="Kafkas S."/>
            <person name="Golino D."/>
            <person name="Preece J."/>
            <person name="Michelmore R."/>
        </authorList>
    </citation>
    <scope>NUCLEOTIDE SEQUENCE [LARGE SCALE GENOMIC DNA]</scope>
</reference>